<protein>
    <submittedName>
        <fullName evidence="2">Uncharacterized protein</fullName>
    </submittedName>
</protein>
<dbReference type="AlphaFoldDB" id="A0AAD3SQI6"/>
<accession>A0AAD3SQI6</accession>
<comment type="caution">
    <text evidence="2">The sequence shown here is derived from an EMBL/GenBank/DDBJ whole genome shotgun (WGS) entry which is preliminary data.</text>
</comment>
<keyword evidence="3" id="KW-1185">Reference proteome</keyword>
<proteinExistence type="predicted"/>
<organism evidence="2 3">
    <name type="scientific">Nepenthes gracilis</name>
    <name type="common">Slender pitcher plant</name>
    <dbReference type="NCBI Taxonomy" id="150966"/>
    <lineage>
        <taxon>Eukaryota</taxon>
        <taxon>Viridiplantae</taxon>
        <taxon>Streptophyta</taxon>
        <taxon>Embryophyta</taxon>
        <taxon>Tracheophyta</taxon>
        <taxon>Spermatophyta</taxon>
        <taxon>Magnoliopsida</taxon>
        <taxon>eudicotyledons</taxon>
        <taxon>Gunneridae</taxon>
        <taxon>Pentapetalae</taxon>
        <taxon>Caryophyllales</taxon>
        <taxon>Nepenthaceae</taxon>
        <taxon>Nepenthes</taxon>
    </lineage>
</organism>
<feature type="region of interest" description="Disordered" evidence="1">
    <location>
        <begin position="1"/>
        <end position="23"/>
    </location>
</feature>
<name>A0AAD3SQI6_NEPGR</name>
<dbReference type="Proteomes" id="UP001279734">
    <property type="component" value="Unassembled WGS sequence"/>
</dbReference>
<evidence type="ECO:0000256" key="1">
    <source>
        <dbReference type="SAM" id="MobiDB-lite"/>
    </source>
</evidence>
<gene>
    <name evidence="2" type="ORF">Nepgr_018029</name>
</gene>
<evidence type="ECO:0000313" key="3">
    <source>
        <dbReference type="Proteomes" id="UP001279734"/>
    </source>
</evidence>
<dbReference type="EMBL" id="BSYO01000016">
    <property type="protein sequence ID" value="GMH16188.1"/>
    <property type="molecule type" value="Genomic_DNA"/>
</dbReference>
<reference evidence="2" key="1">
    <citation type="submission" date="2023-05" db="EMBL/GenBank/DDBJ databases">
        <title>Nepenthes gracilis genome sequencing.</title>
        <authorList>
            <person name="Fukushima K."/>
        </authorList>
    </citation>
    <scope>NUCLEOTIDE SEQUENCE</scope>
    <source>
        <strain evidence="2">SING2019-196</strain>
    </source>
</reference>
<sequence length="175" mass="18467">MAGEDQDEISTTGVQGNVDADAGMHPRDEHVLLSKLCRLKENGEWLPAAGYNTASYADITKRGIDIDGADVHGIRAALISLHPITTEDRLATLGRSSCHDEVVGSTVIGSSHVGVPADHPGGEPKPCTSIGILRKNVAKMRKHFDAPRVGLDIPLPFPIDGLSPLNDGGSFNSSL</sequence>
<evidence type="ECO:0000313" key="2">
    <source>
        <dbReference type="EMBL" id="GMH16188.1"/>
    </source>
</evidence>